<sequence length="72" mass="8081">MFKLPVRYCCCSGRRPRCWPQTHSDDLQTEAKLLPPSSPTCSTKCPDHAGVSRQCPDKPNRRCDIPVIPTPT</sequence>
<gene>
    <name evidence="1" type="ORF">PVAP13_6KG285606</name>
</gene>
<dbReference type="EMBL" id="CM029047">
    <property type="protein sequence ID" value="KAG2584248.1"/>
    <property type="molecule type" value="Genomic_DNA"/>
</dbReference>
<dbReference type="Proteomes" id="UP000823388">
    <property type="component" value="Chromosome 6K"/>
</dbReference>
<organism evidence="1 2">
    <name type="scientific">Panicum virgatum</name>
    <name type="common">Blackwell switchgrass</name>
    <dbReference type="NCBI Taxonomy" id="38727"/>
    <lineage>
        <taxon>Eukaryota</taxon>
        <taxon>Viridiplantae</taxon>
        <taxon>Streptophyta</taxon>
        <taxon>Embryophyta</taxon>
        <taxon>Tracheophyta</taxon>
        <taxon>Spermatophyta</taxon>
        <taxon>Magnoliopsida</taxon>
        <taxon>Liliopsida</taxon>
        <taxon>Poales</taxon>
        <taxon>Poaceae</taxon>
        <taxon>PACMAD clade</taxon>
        <taxon>Panicoideae</taxon>
        <taxon>Panicodae</taxon>
        <taxon>Paniceae</taxon>
        <taxon>Panicinae</taxon>
        <taxon>Panicum</taxon>
        <taxon>Panicum sect. Hiantes</taxon>
    </lineage>
</organism>
<protein>
    <submittedName>
        <fullName evidence="1">Uncharacterized protein</fullName>
    </submittedName>
</protein>
<evidence type="ECO:0000313" key="1">
    <source>
        <dbReference type="EMBL" id="KAG2584248.1"/>
    </source>
</evidence>
<reference evidence="1" key="1">
    <citation type="submission" date="2020-05" db="EMBL/GenBank/DDBJ databases">
        <title>WGS assembly of Panicum virgatum.</title>
        <authorList>
            <person name="Lovell J.T."/>
            <person name="Jenkins J."/>
            <person name="Shu S."/>
            <person name="Juenger T.E."/>
            <person name="Schmutz J."/>
        </authorList>
    </citation>
    <scope>NUCLEOTIDE SEQUENCE</scope>
    <source>
        <strain evidence="1">AP13</strain>
    </source>
</reference>
<name>A0A8T0RGJ7_PANVG</name>
<comment type="caution">
    <text evidence="1">The sequence shown here is derived from an EMBL/GenBank/DDBJ whole genome shotgun (WGS) entry which is preliminary data.</text>
</comment>
<proteinExistence type="predicted"/>
<accession>A0A8T0RGJ7</accession>
<dbReference type="AlphaFoldDB" id="A0A8T0RGJ7"/>
<keyword evidence="2" id="KW-1185">Reference proteome</keyword>
<evidence type="ECO:0000313" key="2">
    <source>
        <dbReference type="Proteomes" id="UP000823388"/>
    </source>
</evidence>